<reference evidence="5" key="1">
    <citation type="submission" date="2020-10" db="EMBL/GenBank/DDBJ databases">
        <authorList>
            <person name="Gilroy R."/>
        </authorList>
    </citation>
    <scope>NUCLEOTIDE SEQUENCE</scope>
    <source>
        <strain evidence="5">ChiGjej1B1-2707</strain>
    </source>
</reference>
<evidence type="ECO:0000259" key="4">
    <source>
        <dbReference type="PROSITE" id="PS01124"/>
    </source>
</evidence>
<protein>
    <submittedName>
        <fullName evidence="5">Helix-turn-helix transcriptional regulator</fullName>
    </submittedName>
</protein>
<evidence type="ECO:0000256" key="2">
    <source>
        <dbReference type="ARBA" id="ARBA00023125"/>
    </source>
</evidence>
<gene>
    <name evidence="5" type="ORF">IAA69_08790</name>
</gene>
<dbReference type="AlphaFoldDB" id="A0A9D1A205"/>
<dbReference type="InterPro" id="IPR009057">
    <property type="entry name" value="Homeodomain-like_sf"/>
</dbReference>
<accession>A0A9D1A205</accession>
<dbReference type="InterPro" id="IPR020449">
    <property type="entry name" value="Tscrpt_reg_AraC-type_HTH"/>
</dbReference>
<reference evidence="5" key="2">
    <citation type="journal article" date="2021" name="PeerJ">
        <title>Extensive microbial diversity within the chicken gut microbiome revealed by metagenomics and culture.</title>
        <authorList>
            <person name="Gilroy R."/>
            <person name="Ravi A."/>
            <person name="Getino M."/>
            <person name="Pursley I."/>
            <person name="Horton D.L."/>
            <person name="Alikhan N.F."/>
            <person name="Baker D."/>
            <person name="Gharbi K."/>
            <person name="Hall N."/>
            <person name="Watson M."/>
            <person name="Adriaenssens E.M."/>
            <person name="Foster-Nyarko E."/>
            <person name="Jarju S."/>
            <person name="Secka A."/>
            <person name="Antonio M."/>
            <person name="Oren A."/>
            <person name="Chaudhuri R.R."/>
            <person name="La Ragione R."/>
            <person name="Hildebrand F."/>
            <person name="Pallen M.J."/>
        </authorList>
    </citation>
    <scope>NUCLEOTIDE SEQUENCE</scope>
    <source>
        <strain evidence="5">ChiGjej1B1-2707</strain>
    </source>
</reference>
<proteinExistence type="predicted"/>
<dbReference type="PROSITE" id="PS01124">
    <property type="entry name" value="HTH_ARAC_FAMILY_2"/>
    <property type="match status" value="1"/>
</dbReference>
<dbReference type="GO" id="GO:0043565">
    <property type="term" value="F:sequence-specific DNA binding"/>
    <property type="evidence" value="ECO:0007669"/>
    <property type="project" value="InterPro"/>
</dbReference>
<dbReference type="PRINTS" id="PR00032">
    <property type="entry name" value="HTHARAC"/>
</dbReference>
<dbReference type="PANTHER" id="PTHR47893:SF1">
    <property type="entry name" value="REGULATORY PROTEIN PCHR"/>
    <property type="match status" value="1"/>
</dbReference>
<dbReference type="EMBL" id="DVGB01000107">
    <property type="protein sequence ID" value="HIR02339.1"/>
    <property type="molecule type" value="Genomic_DNA"/>
</dbReference>
<dbReference type="InterPro" id="IPR053142">
    <property type="entry name" value="PchR_regulatory_protein"/>
</dbReference>
<dbReference type="SMART" id="SM00342">
    <property type="entry name" value="HTH_ARAC"/>
    <property type="match status" value="1"/>
</dbReference>
<evidence type="ECO:0000256" key="3">
    <source>
        <dbReference type="ARBA" id="ARBA00023163"/>
    </source>
</evidence>
<organism evidence="5 6">
    <name type="scientific">Candidatus Aveggerthella stercoripullorum</name>
    <dbReference type="NCBI Taxonomy" id="2840688"/>
    <lineage>
        <taxon>Bacteria</taxon>
        <taxon>Bacillati</taxon>
        <taxon>Actinomycetota</taxon>
        <taxon>Coriobacteriia</taxon>
        <taxon>Eggerthellales</taxon>
        <taxon>Eggerthellaceae</taxon>
        <taxon>Eggerthellaceae incertae sedis</taxon>
        <taxon>Candidatus Aveggerthella</taxon>
    </lineage>
</organism>
<dbReference type="InterPro" id="IPR018060">
    <property type="entry name" value="HTH_AraC"/>
</dbReference>
<name>A0A9D1A205_9ACTN</name>
<evidence type="ECO:0000256" key="1">
    <source>
        <dbReference type="ARBA" id="ARBA00023015"/>
    </source>
</evidence>
<comment type="caution">
    <text evidence="5">The sequence shown here is derived from an EMBL/GenBank/DDBJ whole genome shotgun (WGS) entry which is preliminary data.</text>
</comment>
<keyword evidence="2" id="KW-0238">DNA-binding</keyword>
<keyword evidence="3" id="KW-0804">Transcription</keyword>
<evidence type="ECO:0000313" key="6">
    <source>
        <dbReference type="Proteomes" id="UP000824261"/>
    </source>
</evidence>
<feature type="domain" description="HTH araC/xylS-type" evidence="4">
    <location>
        <begin position="213"/>
        <end position="311"/>
    </location>
</feature>
<dbReference type="Gene3D" id="1.10.10.60">
    <property type="entry name" value="Homeodomain-like"/>
    <property type="match status" value="1"/>
</dbReference>
<dbReference type="PANTHER" id="PTHR47893">
    <property type="entry name" value="REGULATORY PROTEIN PCHR"/>
    <property type="match status" value="1"/>
</dbReference>
<dbReference type="SUPFAM" id="SSF46689">
    <property type="entry name" value="Homeodomain-like"/>
    <property type="match status" value="2"/>
</dbReference>
<dbReference type="GO" id="GO:0003700">
    <property type="term" value="F:DNA-binding transcription factor activity"/>
    <property type="evidence" value="ECO:0007669"/>
    <property type="project" value="InterPro"/>
</dbReference>
<evidence type="ECO:0000313" key="5">
    <source>
        <dbReference type="EMBL" id="HIR02339.1"/>
    </source>
</evidence>
<dbReference type="Pfam" id="PF12833">
    <property type="entry name" value="HTH_18"/>
    <property type="match status" value="1"/>
</dbReference>
<dbReference type="Proteomes" id="UP000824261">
    <property type="component" value="Unassembled WGS sequence"/>
</dbReference>
<keyword evidence="1" id="KW-0805">Transcription regulation</keyword>
<sequence length="325" mass="35627">MGCETFSDKGVYDAHARAVAGRCPTPYAIADGTGKGTIRSVCFRSGLSVYAHSMCFNRDVFFADEACHDAILFGFCLGDGVTWRSSKRPMTIDQGGYYVQAGSSSDSIEYLAGARYRFLCITLSRRAAESLIGNDASRVVDVLPSGRPFLCNEMTPRMKALLEQIEIEPHDCALPGIYRYGKACEVVAEALSEIVSPSRRAAVVSRTDRIAIAAAKRILEERYAHPPTYPELAREVCMSESKLSRGFREMYGTTIHSYVVSLRLEAALRLFREGDVGVSEVACWVGYSNPSHFSEAFKKRFGILPKEARASCSLGFGLNDTGIGL</sequence>